<sequence>MDSGSLLTLMDRNKIDLELAKYRGITLQLLKRRNDLSPINKVPAEILSSIFELLAANTFWDRESDTKWMQVVGVCCRWREVALACPSLWRYFVGNLPPEWLAEKLRLSRSAPLHISIPAFRRRQLSLANAPDTLPCLLDQASRIQELSIISVDKPSLRSAIALLPTMTKIRVFQLIIVSTEALELSEDHINLELSQLRRLDLVNVKASWGSWLLPNLRELTLSGSQILPMLSTIASLTRLEVLELNDALDLSQTPPSPSTSIPALALSFPCLKHLKISQDYIPGVSLIDHIISVPLPALISLELAYHSIPPSAASDFDAILEISIRVLLRHPGPFNVFVDNSEHGISCGVSYSPRHREHDTNTSQGDPEILSIMLECLEGAHHFTRDLILGIPSGKIHTLTVMQAPARGTMESTAPLLTQQEWLDVFRKQPNITQLHVDEFDGFLEALLASEGFTGPAITTSVKPNPADQLVVKPVQDQVLLKLTKLTLERCFFDYTGSRQVEQGTMFRGLLLFLQTRLKMGRPLKTLSLDECIHITPTAVTAFNRLDGLDVVWDQCENFTSDDSFDDGFDEEEEDEDE</sequence>
<keyword evidence="2" id="KW-1185">Reference proteome</keyword>
<name>A0ABR3JCY2_9AGAR</name>
<dbReference type="EMBL" id="JASNQZ010000008">
    <property type="protein sequence ID" value="KAL0953273.1"/>
    <property type="molecule type" value="Genomic_DNA"/>
</dbReference>
<dbReference type="Gene3D" id="3.80.10.10">
    <property type="entry name" value="Ribonuclease Inhibitor"/>
    <property type="match status" value="1"/>
</dbReference>
<dbReference type="Proteomes" id="UP001556367">
    <property type="component" value="Unassembled WGS sequence"/>
</dbReference>
<evidence type="ECO:0000313" key="1">
    <source>
        <dbReference type="EMBL" id="KAL0953273.1"/>
    </source>
</evidence>
<comment type="caution">
    <text evidence="1">The sequence shown here is derived from an EMBL/GenBank/DDBJ whole genome shotgun (WGS) entry which is preliminary data.</text>
</comment>
<protein>
    <recommendedName>
        <fullName evidence="3">F-box domain-containing protein</fullName>
    </recommendedName>
</protein>
<accession>A0ABR3JCY2</accession>
<organism evidence="1 2">
    <name type="scientific">Hohenbuehelia grisea</name>
    <dbReference type="NCBI Taxonomy" id="104357"/>
    <lineage>
        <taxon>Eukaryota</taxon>
        <taxon>Fungi</taxon>
        <taxon>Dikarya</taxon>
        <taxon>Basidiomycota</taxon>
        <taxon>Agaricomycotina</taxon>
        <taxon>Agaricomycetes</taxon>
        <taxon>Agaricomycetidae</taxon>
        <taxon>Agaricales</taxon>
        <taxon>Pleurotineae</taxon>
        <taxon>Pleurotaceae</taxon>
        <taxon>Hohenbuehelia</taxon>
    </lineage>
</organism>
<reference evidence="2" key="1">
    <citation type="submission" date="2024-06" db="EMBL/GenBank/DDBJ databases">
        <title>Multi-omics analyses provide insights into the biosynthesis of the anticancer antibiotic pleurotin in Hohenbuehelia grisea.</title>
        <authorList>
            <person name="Weaver J.A."/>
            <person name="Alberti F."/>
        </authorList>
    </citation>
    <scope>NUCLEOTIDE SEQUENCE [LARGE SCALE GENOMIC DNA]</scope>
    <source>
        <strain evidence="2">T-177</strain>
    </source>
</reference>
<dbReference type="Gene3D" id="1.20.1280.50">
    <property type="match status" value="1"/>
</dbReference>
<evidence type="ECO:0000313" key="2">
    <source>
        <dbReference type="Proteomes" id="UP001556367"/>
    </source>
</evidence>
<evidence type="ECO:0008006" key="3">
    <source>
        <dbReference type="Google" id="ProtNLM"/>
    </source>
</evidence>
<dbReference type="InterPro" id="IPR032675">
    <property type="entry name" value="LRR_dom_sf"/>
</dbReference>
<gene>
    <name evidence="1" type="ORF">HGRIS_004523</name>
</gene>
<dbReference type="SUPFAM" id="SSF52047">
    <property type="entry name" value="RNI-like"/>
    <property type="match status" value="1"/>
</dbReference>
<proteinExistence type="predicted"/>